<comment type="caution">
    <text evidence="1">The sequence shown here is derived from an EMBL/GenBank/DDBJ whole genome shotgun (WGS) entry which is preliminary data.</text>
</comment>
<sequence length="349" mass="36679">MPPDAALPLAGIRVVDLGWLTAGAASSTLLLDLGAEVVKVEGPGALDPFRNWDGADPDTDWWNRSPAYGFTNRGKQSVCLDLKHPRGREVLLRLLAGADVLIENYRRGVLAQWGLGVEDLRRRFPRLIIASVSSQGEDGPDRDMVSFGSTLEATGGLAALTGAGEAPVITGRDVNYPDQVVCLFAAGAVLAALLERDRTGEGAHLDLSQRELTSFLLGEELIAAAAGTPSPRHGNADPADPAERVVPDGAGGWRAEWSGGSAPVRDGMALAAAEDFASGTAVLRSPDGRPAKGIPFRLSRRPLSVREACHGLGADNRAVLRATGLAEEEIAGLEEAGLLATGPRKPRRD</sequence>
<dbReference type="EMBL" id="JAEUXJ010000004">
    <property type="protein sequence ID" value="MBL6456113.1"/>
    <property type="molecule type" value="Genomic_DNA"/>
</dbReference>
<dbReference type="GO" id="GO:0016740">
    <property type="term" value="F:transferase activity"/>
    <property type="evidence" value="ECO:0007669"/>
    <property type="project" value="UniProtKB-KW"/>
</dbReference>
<dbReference type="InterPro" id="IPR023606">
    <property type="entry name" value="CoA-Trfase_III_dom_1_sf"/>
</dbReference>
<keyword evidence="1" id="KW-0808">Transferase</keyword>
<dbReference type="Pfam" id="PF02515">
    <property type="entry name" value="CoA_transf_3"/>
    <property type="match status" value="1"/>
</dbReference>
<proteinExistence type="predicted"/>
<dbReference type="SUPFAM" id="SSF89796">
    <property type="entry name" value="CoA-transferase family III (CaiB/BaiF)"/>
    <property type="match status" value="1"/>
</dbReference>
<dbReference type="Gene3D" id="3.40.50.10540">
    <property type="entry name" value="Crotonobetainyl-coa:carnitine coa-transferase, domain 1"/>
    <property type="match status" value="1"/>
</dbReference>
<dbReference type="RefSeq" id="WP_202825847.1">
    <property type="nucleotide sequence ID" value="NZ_JAEUXJ010000004.1"/>
</dbReference>
<dbReference type="InterPro" id="IPR003673">
    <property type="entry name" value="CoA-Trfase_fam_III"/>
</dbReference>
<accession>A0ABS1V731</accession>
<keyword evidence="2" id="KW-1185">Reference proteome</keyword>
<name>A0ABS1V731_9PROT</name>
<dbReference type="PANTHER" id="PTHR48228">
    <property type="entry name" value="SUCCINYL-COA--D-CITRAMALATE COA-TRANSFERASE"/>
    <property type="match status" value="1"/>
</dbReference>
<dbReference type="InterPro" id="IPR050509">
    <property type="entry name" value="CoA-transferase_III"/>
</dbReference>
<dbReference type="Proteomes" id="UP000606490">
    <property type="component" value="Unassembled WGS sequence"/>
</dbReference>
<reference evidence="1 2" key="1">
    <citation type="submission" date="2021-01" db="EMBL/GenBank/DDBJ databases">
        <title>Belnapia mucosa sp. nov. and Belnapia arida sp. nov., isolated from the Tabernas Desert (Almeria, Spain).</title>
        <authorList>
            <person name="Molina-Menor E."/>
            <person name="Vidal-Verdu A."/>
            <person name="Calonge A."/>
            <person name="Satari L."/>
            <person name="Pereto Magraner J."/>
            <person name="Porcar Miralles M."/>
        </authorList>
    </citation>
    <scope>NUCLEOTIDE SEQUENCE [LARGE SCALE GENOMIC DNA]</scope>
    <source>
        <strain evidence="1 2">T6</strain>
    </source>
</reference>
<gene>
    <name evidence="1" type="ORF">JMJ55_12320</name>
</gene>
<dbReference type="PANTHER" id="PTHR48228:SF5">
    <property type="entry name" value="ALPHA-METHYLACYL-COA RACEMASE"/>
    <property type="match status" value="1"/>
</dbReference>
<evidence type="ECO:0000313" key="1">
    <source>
        <dbReference type="EMBL" id="MBL6456113.1"/>
    </source>
</evidence>
<evidence type="ECO:0000313" key="2">
    <source>
        <dbReference type="Proteomes" id="UP000606490"/>
    </source>
</evidence>
<protein>
    <submittedName>
        <fullName evidence="1">CoA transferase</fullName>
    </submittedName>
</protein>
<organism evidence="1 2">
    <name type="scientific">Belnapia mucosa</name>
    <dbReference type="NCBI Taxonomy" id="2804532"/>
    <lineage>
        <taxon>Bacteria</taxon>
        <taxon>Pseudomonadati</taxon>
        <taxon>Pseudomonadota</taxon>
        <taxon>Alphaproteobacteria</taxon>
        <taxon>Acetobacterales</taxon>
        <taxon>Roseomonadaceae</taxon>
        <taxon>Belnapia</taxon>
    </lineage>
</organism>